<keyword evidence="7" id="KW-0732">Signal</keyword>
<organism evidence="9 10">
    <name type="scientific">Fonsecaea pedrosoi CBS 271.37</name>
    <dbReference type="NCBI Taxonomy" id="1442368"/>
    <lineage>
        <taxon>Eukaryota</taxon>
        <taxon>Fungi</taxon>
        <taxon>Dikarya</taxon>
        <taxon>Ascomycota</taxon>
        <taxon>Pezizomycotina</taxon>
        <taxon>Eurotiomycetes</taxon>
        <taxon>Chaetothyriomycetidae</taxon>
        <taxon>Chaetothyriales</taxon>
        <taxon>Herpotrichiellaceae</taxon>
        <taxon>Fonsecaea</taxon>
    </lineage>
</organism>
<dbReference type="InterPro" id="IPR050360">
    <property type="entry name" value="MFS_Sugar_Transporters"/>
</dbReference>
<dbReference type="EMBL" id="KN846973">
    <property type="protein sequence ID" value="KIW78376.1"/>
    <property type="molecule type" value="Genomic_DNA"/>
</dbReference>
<evidence type="ECO:0000256" key="6">
    <source>
        <dbReference type="SAM" id="Phobius"/>
    </source>
</evidence>
<dbReference type="PROSITE" id="PS50850">
    <property type="entry name" value="MFS"/>
    <property type="match status" value="1"/>
</dbReference>
<evidence type="ECO:0000313" key="9">
    <source>
        <dbReference type="EMBL" id="KIW78376.1"/>
    </source>
</evidence>
<gene>
    <name evidence="9" type="ORF">Z517_08211</name>
</gene>
<feature type="transmembrane region" description="Helical" evidence="6">
    <location>
        <begin position="314"/>
        <end position="335"/>
    </location>
</feature>
<accession>A0A0D2DL33</accession>
<dbReference type="SUPFAM" id="SSF103473">
    <property type="entry name" value="MFS general substrate transporter"/>
    <property type="match status" value="1"/>
</dbReference>
<dbReference type="OrthoDB" id="4540492at2759"/>
<comment type="similarity">
    <text evidence="2">Belongs to the major facilitator superfamily. Sugar transporter (TC 2.A.1.1) family.</text>
</comment>
<dbReference type="Gene3D" id="1.20.1250.20">
    <property type="entry name" value="MFS general substrate transporter like domains"/>
    <property type="match status" value="1"/>
</dbReference>
<keyword evidence="5 6" id="KW-0472">Membrane</keyword>
<name>A0A0D2DL33_9EURO</name>
<dbReference type="Proteomes" id="UP000053029">
    <property type="component" value="Unassembled WGS sequence"/>
</dbReference>
<evidence type="ECO:0000259" key="8">
    <source>
        <dbReference type="PROSITE" id="PS50850"/>
    </source>
</evidence>
<feature type="transmembrane region" description="Helical" evidence="6">
    <location>
        <begin position="160"/>
        <end position="179"/>
    </location>
</feature>
<keyword evidence="3 6" id="KW-0812">Transmembrane</keyword>
<feature type="transmembrane region" description="Helical" evidence="6">
    <location>
        <begin position="191"/>
        <end position="208"/>
    </location>
</feature>
<feature type="transmembrane region" description="Helical" evidence="6">
    <location>
        <begin position="446"/>
        <end position="465"/>
    </location>
</feature>
<dbReference type="InterPro" id="IPR036259">
    <property type="entry name" value="MFS_trans_sf"/>
</dbReference>
<keyword evidence="10" id="KW-1185">Reference proteome</keyword>
<dbReference type="InterPro" id="IPR005828">
    <property type="entry name" value="MFS_sugar_transport-like"/>
</dbReference>
<dbReference type="PANTHER" id="PTHR48022">
    <property type="entry name" value="PLASTIDIC GLUCOSE TRANSPORTER 4"/>
    <property type="match status" value="1"/>
</dbReference>
<evidence type="ECO:0000256" key="2">
    <source>
        <dbReference type="ARBA" id="ARBA00010992"/>
    </source>
</evidence>
<evidence type="ECO:0000313" key="10">
    <source>
        <dbReference type="Proteomes" id="UP000053029"/>
    </source>
</evidence>
<dbReference type="VEuPathDB" id="FungiDB:Z517_08211"/>
<evidence type="ECO:0000256" key="5">
    <source>
        <dbReference type="ARBA" id="ARBA00023136"/>
    </source>
</evidence>
<dbReference type="PROSITE" id="PS00216">
    <property type="entry name" value="SUGAR_TRANSPORT_1"/>
    <property type="match status" value="1"/>
</dbReference>
<proteinExistence type="inferred from homology"/>
<feature type="signal peptide" evidence="7">
    <location>
        <begin position="1"/>
        <end position="29"/>
    </location>
</feature>
<evidence type="ECO:0000256" key="1">
    <source>
        <dbReference type="ARBA" id="ARBA00004141"/>
    </source>
</evidence>
<dbReference type="HOGENOM" id="CLU_001265_30_13_1"/>
<dbReference type="GO" id="GO:0005351">
    <property type="term" value="F:carbohydrate:proton symporter activity"/>
    <property type="evidence" value="ECO:0007669"/>
    <property type="project" value="TreeGrafter"/>
</dbReference>
<keyword evidence="4 6" id="KW-1133">Transmembrane helix</keyword>
<comment type="subcellular location">
    <subcellularLocation>
        <location evidence="1">Membrane</location>
        <topology evidence="1">Multi-pass membrane protein</topology>
    </subcellularLocation>
</comment>
<dbReference type="Pfam" id="PF00083">
    <property type="entry name" value="Sugar_tr"/>
    <property type="match status" value="1"/>
</dbReference>
<dbReference type="PANTHER" id="PTHR48022:SF11">
    <property type="entry name" value="MONOSACCHARIDE TRANSPORTER (HXT8), PUTATIVE (AFU_ORTHOLOGUE AFUA_2G08120)-RELATED"/>
    <property type="match status" value="1"/>
</dbReference>
<dbReference type="GO" id="GO:0016020">
    <property type="term" value="C:membrane"/>
    <property type="evidence" value="ECO:0007669"/>
    <property type="project" value="UniProtKB-SubCell"/>
</dbReference>
<feature type="transmembrane region" description="Helical" evidence="6">
    <location>
        <begin position="281"/>
        <end position="302"/>
    </location>
</feature>
<evidence type="ECO:0000256" key="3">
    <source>
        <dbReference type="ARBA" id="ARBA00022692"/>
    </source>
</evidence>
<reference evidence="9 10" key="1">
    <citation type="submission" date="2015-01" db="EMBL/GenBank/DDBJ databases">
        <title>The Genome Sequence of Fonsecaea pedrosoi CBS 271.37.</title>
        <authorList>
            <consortium name="The Broad Institute Genomics Platform"/>
            <person name="Cuomo C."/>
            <person name="de Hoog S."/>
            <person name="Gorbushina A."/>
            <person name="Stielow B."/>
            <person name="Teixiera M."/>
            <person name="Abouelleil A."/>
            <person name="Chapman S.B."/>
            <person name="Priest M."/>
            <person name="Young S.K."/>
            <person name="Wortman J."/>
            <person name="Nusbaum C."/>
            <person name="Birren B."/>
        </authorList>
    </citation>
    <scope>NUCLEOTIDE SEQUENCE [LARGE SCALE GENOMIC DNA]</scope>
    <source>
        <strain evidence="9 10">CBS 271.37</strain>
    </source>
</reference>
<sequence>MFSKMRHGHWNGWNFFVCWLVSLGQLACGYPSSGISITLGTGSFLTYMGIVDAETGALSSDGNALIGAVSGVYFAGACFGVVLAGFITDRFGRKPSFIVSATVLTLGTALETGSRNIAMFIVARFITGFGAWGFQVTTPLFVSELAPPDLRGLMSGMNGIHVGVGYTIAACIGLGFYTIDDNPSMQWRAPIGIGIFFALLMIVVCLIVPESPRFLLLKGRVEEAKKIVFDLHKMKNDPDQVFAREEFYQMAQQAEHEKKSEVSLITLLTHRKYRKRMSATMAYAFIGQSTGVLVLNNYGPLIYKTLGYDTYHQFIFQCGWLSVAIVFNIVGALLIDSVGRKPLLMIGTGGACASLIIEAAMVATYVEGPSAGTNKAGLKMGVAAAYIFLAFFSVGVDVAGITFFAEAFPNNARAKGVACIIFVIAITDLVYLEVAPTAFANIGWKYYLVFIIISGLGVFVIYFLIPETKGVPLEEMAKVFGEKDEVQVFAEDIHIDQNTHRLVVEDHNTHEIQEIIGDDGTVSTTGRDADVLKDEKAHRVHAEHA</sequence>
<feature type="transmembrane region" description="Helical" evidence="6">
    <location>
        <begin position="383"/>
        <end position="405"/>
    </location>
</feature>
<feature type="transmembrane region" description="Helical" evidence="6">
    <location>
        <begin position="342"/>
        <end position="363"/>
    </location>
</feature>
<dbReference type="AlphaFoldDB" id="A0A0D2DL33"/>
<feature type="transmembrane region" description="Helical" evidence="6">
    <location>
        <begin position="64"/>
        <end position="87"/>
    </location>
</feature>
<evidence type="ECO:0000256" key="7">
    <source>
        <dbReference type="SAM" id="SignalP"/>
    </source>
</evidence>
<dbReference type="FunFam" id="1.20.1250.20:FF:001515">
    <property type="entry name" value="Uncharacterized protein"/>
    <property type="match status" value="1"/>
</dbReference>
<dbReference type="InterPro" id="IPR020846">
    <property type="entry name" value="MFS_dom"/>
</dbReference>
<dbReference type="RefSeq" id="XP_013282184.1">
    <property type="nucleotide sequence ID" value="XM_013426730.1"/>
</dbReference>
<protein>
    <submittedName>
        <fullName evidence="9">Unplaced genomic scaffold supercont1.5, whole genome shotgun sequence</fullName>
    </submittedName>
</protein>
<feature type="chain" id="PRO_5002240517" evidence="7">
    <location>
        <begin position="30"/>
        <end position="545"/>
    </location>
</feature>
<dbReference type="InterPro" id="IPR005829">
    <property type="entry name" value="Sugar_transporter_CS"/>
</dbReference>
<feature type="domain" description="Major facilitator superfamily (MFS) profile" evidence="8">
    <location>
        <begin position="17"/>
        <end position="469"/>
    </location>
</feature>
<evidence type="ECO:0000256" key="4">
    <source>
        <dbReference type="ARBA" id="ARBA00022989"/>
    </source>
</evidence>
<dbReference type="GeneID" id="25307701"/>
<feature type="transmembrane region" description="Helical" evidence="6">
    <location>
        <begin position="417"/>
        <end position="434"/>
    </location>
</feature>